<keyword evidence="7" id="KW-0812">Transmembrane</keyword>
<evidence type="ECO:0000256" key="5">
    <source>
        <dbReference type="ARBA" id="ARBA00029447"/>
    </source>
</evidence>
<dbReference type="Pfam" id="PF00672">
    <property type="entry name" value="HAMP"/>
    <property type="match status" value="1"/>
</dbReference>
<organism evidence="10 11">
    <name type="scientific">Metasolibacillus meyeri</name>
    <dbReference type="NCBI Taxonomy" id="1071052"/>
    <lineage>
        <taxon>Bacteria</taxon>
        <taxon>Bacillati</taxon>
        <taxon>Bacillota</taxon>
        <taxon>Bacilli</taxon>
        <taxon>Bacillales</taxon>
        <taxon>Caryophanaceae</taxon>
        <taxon>Metasolibacillus</taxon>
    </lineage>
</organism>
<keyword evidence="3 7" id="KW-0472">Membrane</keyword>
<dbReference type="CDD" id="cd11386">
    <property type="entry name" value="MCP_signal"/>
    <property type="match status" value="1"/>
</dbReference>
<name>A0AAW9NMG6_9BACL</name>
<dbReference type="PRINTS" id="PR00260">
    <property type="entry name" value="CHEMTRNSDUCR"/>
</dbReference>
<dbReference type="SUPFAM" id="SSF58104">
    <property type="entry name" value="Methyl-accepting chemotaxis protein (MCP) signaling domain"/>
    <property type="match status" value="1"/>
</dbReference>
<dbReference type="SMART" id="SM00283">
    <property type="entry name" value="MA"/>
    <property type="match status" value="1"/>
</dbReference>
<dbReference type="EMBL" id="JARSFG010000012">
    <property type="protein sequence ID" value="MEC1178575.1"/>
    <property type="molecule type" value="Genomic_DNA"/>
</dbReference>
<gene>
    <name evidence="10" type="ORF">P9B03_08785</name>
</gene>
<comment type="caution">
    <text evidence="10">The sequence shown here is derived from an EMBL/GenBank/DDBJ whole genome shotgun (WGS) entry which is preliminary data.</text>
</comment>
<dbReference type="GO" id="GO:0007165">
    <property type="term" value="P:signal transduction"/>
    <property type="evidence" value="ECO:0007669"/>
    <property type="project" value="UniProtKB-KW"/>
</dbReference>
<dbReference type="PROSITE" id="PS50885">
    <property type="entry name" value="HAMP"/>
    <property type="match status" value="1"/>
</dbReference>
<dbReference type="GO" id="GO:0005886">
    <property type="term" value="C:plasma membrane"/>
    <property type="evidence" value="ECO:0007669"/>
    <property type="project" value="UniProtKB-SubCell"/>
</dbReference>
<dbReference type="InterPro" id="IPR003660">
    <property type="entry name" value="HAMP_dom"/>
</dbReference>
<dbReference type="PANTHER" id="PTHR32089:SF112">
    <property type="entry name" value="LYSOZYME-LIKE PROTEIN-RELATED"/>
    <property type="match status" value="1"/>
</dbReference>
<evidence type="ECO:0000313" key="10">
    <source>
        <dbReference type="EMBL" id="MEC1178575.1"/>
    </source>
</evidence>
<evidence type="ECO:0000256" key="1">
    <source>
        <dbReference type="ARBA" id="ARBA00004236"/>
    </source>
</evidence>
<sequence>MKIKSMLMMVSAIAVILFVVNAASLVFLVQSTKQQVQAFQTKSTVLQLKEELVVVSDNLTTDARAYVTTGDKIFYDAYMKEVNDTQTYAQIIAQFEEILPESLLAIVRNVQLESGNLAQIEQQGFQLMQQRNQQSAVEMMYDATYFEGKDRINGHLQQFNTDMTKWIDELSTTAQNRVTFSMIILILSVIVSSLFSIIASVFIISKIKPLFAVIQQIEQVADGNLMVQPLAVKEGAKDEISQLSIAFNTMFESLKRTIFTVNEASMELSASTEELSVNVSQSTGATERVTEATDDIASGAQTQLEQIQESSKAMMEVAQGIQHIASAASDVATSSTEVSKQAEDGGQGLQHAIVQMQEVDTAVDEAMASIESLSIQSQEIENIVETITGIADQTNLLALNAAIEAARAGESGKGFAVVADEVRKLAEQSSNSAKQIANIIHMIQADMQTTVQQMNKVNDKVSVGTQSITHTGTSFETIIQAVHTVTNQIQEVSAVSEQMAASAQQISATFDSLQAISQSSTEASQQVAILSEEQLASMEEISSATQMLNQLAMNLNNAVGKFQL</sequence>
<protein>
    <submittedName>
        <fullName evidence="10">Methyl-accepting chemotaxis protein</fullName>
    </submittedName>
</protein>
<accession>A0AAW9NMG6</accession>
<feature type="domain" description="HAMP" evidence="9">
    <location>
        <begin position="207"/>
        <end position="259"/>
    </location>
</feature>
<dbReference type="GO" id="GO:0006935">
    <property type="term" value="P:chemotaxis"/>
    <property type="evidence" value="ECO:0007669"/>
    <property type="project" value="InterPro"/>
</dbReference>
<dbReference type="PROSITE" id="PS50111">
    <property type="entry name" value="CHEMOTAXIS_TRANSDUC_2"/>
    <property type="match status" value="1"/>
</dbReference>
<dbReference type="CDD" id="cd06225">
    <property type="entry name" value="HAMP"/>
    <property type="match status" value="1"/>
</dbReference>
<dbReference type="AlphaFoldDB" id="A0AAW9NMG6"/>
<dbReference type="Proteomes" id="UP001344888">
    <property type="component" value="Unassembled WGS sequence"/>
</dbReference>
<dbReference type="Gene3D" id="1.10.287.950">
    <property type="entry name" value="Methyl-accepting chemotaxis protein"/>
    <property type="match status" value="1"/>
</dbReference>
<keyword evidence="11" id="KW-1185">Reference proteome</keyword>
<feature type="domain" description="Methyl-accepting transducer" evidence="8">
    <location>
        <begin position="278"/>
        <end position="514"/>
    </location>
</feature>
<comment type="subcellular location">
    <subcellularLocation>
        <location evidence="1">Cell membrane</location>
    </subcellularLocation>
</comment>
<evidence type="ECO:0000256" key="7">
    <source>
        <dbReference type="SAM" id="Phobius"/>
    </source>
</evidence>
<proteinExistence type="inferred from homology"/>
<keyword evidence="2" id="KW-1003">Cell membrane</keyword>
<reference evidence="10 11" key="1">
    <citation type="submission" date="2023-03" db="EMBL/GenBank/DDBJ databases">
        <title>Bacillus Genome Sequencing.</title>
        <authorList>
            <person name="Dunlap C."/>
        </authorList>
    </citation>
    <scope>NUCLEOTIDE SEQUENCE [LARGE SCALE GENOMIC DNA]</scope>
    <source>
        <strain evidence="10 11">B-59205</strain>
    </source>
</reference>
<evidence type="ECO:0000256" key="3">
    <source>
        <dbReference type="ARBA" id="ARBA00023136"/>
    </source>
</evidence>
<evidence type="ECO:0000259" key="8">
    <source>
        <dbReference type="PROSITE" id="PS50111"/>
    </source>
</evidence>
<dbReference type="PANTHER" id="PTHR32089">
    <property type="entry name" value="METHYL-ACCEPTING CHEMOTAXIS PROTEIN MCPB"/>
    <property type="match status" value="1"/>
</dbReference>
<evidence type="ECO:0000256" key="2">
    <source>
        <dbReference type="ARBA" id="ARBA00022475"/>
    </source>
</evidence>
<keyword evidence="4 6" id="KW-0807">Transducer</keyword>
<dbReference type="GO" id="GO:0004888">
    <property type="term" value="F:transmembrane signaling receptor activity"/>
    <property type="evidence" value="ECO:0007669"/>
    <property type="project" value="InterPro"/>
</dbReference>
<keyword evidence="7" id="KW-1133">Transmembrane helix</keyword>
<evidence type="ECO:0000256" key="4">
    <source>
        <dbReference type="ARBA" id="ARBA00023224"/>
    </source>
</evidence>
<dbReference type="Pfam" id="PF00015">
    <property type="entry name" value="MCPsignal"/>
    <property type="match status" value="1"/>
</dbReference>
<evidence type="ECO:0000259" key="9">
    <source>
        <dbReference type="PROSITE" id="PS50885"/>
    </source>
</evidence>
<evidence type="ECO:0000313" key="11">
    <source>
        <dbReference type="Proteomes" id="UP001344888"/>
    </source>
</evidence>
<dbReference type="Gene3D" id="6.10.340.10">
    <property type="match status" value="1"/>
</dbReference>
<feature type="transmembrane region" description="Helical" evidence="7">
    <location>
        <begin position="180"/>
        <end position="204"/>
    </location>
</feature>
<evidence type="ECO:0000256" key="6">
    <source>
        <dbReference type="PROSITE-ProRule" id="PRU00284"/>
    </source>
</evidence>
<dbReference type="InterPro" id="IPR004090">
    <property type="entry name" value="Chemotax_Me-accpt_rcpt"/>
</dbReference>
<dbReference type="InterPro" id="IPR004089">
    <property type="entry name" value="MCPsignal_dom"/>
</dbReference>
<comment type="similarity">
    <text evidence="5">Belongs to the methyl-accepting chemotaxis (MCP) protein family.</text>
</comment>
<dbReference type="RefSeq" id="WP_326123067.1">
    <property type="nucleotide sequence ID" value="NZ_JARSFG010000012.1"/>
</dbReference>